<dbReference type="Pfam" id="PF07690">
    <property type="entry name" value="MFS_1"/>
    <property type="match status" value="1"/>
</dbReference>
<dbReference type="Gene3D" id="1.20.1250.20">
    <property type="entry name" value="MFS general substrate transporter like domains"/>
    <property type="match status" value="2"/>
</dbReference>
<evidence type="ECO:0000256" key="4">
    <source>
        <dbReference type="ARBA" id="ARBA00022989"/>
    </source>
</evidence>
<dbReference type="EMBL" id="JAVHJV010000007">
    <property type="protein sequence ID" value="KAK5941285.1"/>
    <property type="molecule type" value="Genomic_DNA"/>
</dbReference>
<protein>
    <submittedName>
        <fullName evidence="8">Major Facilitator Superfamily</fullName>
    </submittedName>
</protein>
<accession>A0ABR0RLY8</accession>
<dbReference type="Proteomes" id="UP001334248">
    <property type="component" value="Unassembled WGS sequence"/>
</dbReference>
<evidence type="ECO:0000313" key="8">
    <source>
        <dbReference type="EMBL" id="KAK5941285.1"/>
    </source>
</evidence>
<evidence type="ECO:0000256" key="6">
    <source>
        <dbReference type="SAM" id="MobiDB-lite"/>
    </source>
</evidence>
<feature type="transmembrane region" description="Helical" evidence="7">
    <location>
        <begin position="88"/>
        <end position="109"/>
    </location>
</feature>
<keyword evidence="2" id="KW-0813">Transport</keyword>
<feature type="transmembrane region" description="Helical" evidence="7">
    <location>
        <begin position="324"/>
        <end position="342"/>
    </location>
</feature>
<dbReference type="RefSeq" id="XP_064729375.1">
    <property type="nucleotide sequence ID" value="XM_064874975.1"/>
</dbReference>
<evidence type="ECO:0000256" key="5">
    <source>
        <dbReference type="ARBA" id="ARBA00023136"/>
    </source>
</evidence>
<comment type="subcellular location">
    <subcellularLocation>
        <location evidence="1">Membrane</location>
        <topology evidence="1">Multi-pass membrane protein</topology>
    </subcellularLocation>
</comment>
<gene>
    <name evidence="8" type="primary">FGR2</name>
    <name evidence="8" type="ORF">PMZ80_006563</name>
</gene>
<feature type="transmembrane region" description="Helical" evidence="7">
    <location>
        <begin position="185"/>
        <end position="204"/>
    </location>
</feature>
<evidence type="ECO:0000313" key="9">
    <source>
        <dbReference type="Proteomes" id="UP001334248"/>
    </source>
</evidence>
<feature type="transmembrane region" description="Helical" evidence="7">
    <location>
        <begin position="349"/>
        <end position="368"/>
    </location>
</feature>
<evidence type="ECO:0000256" key="1">
    <source>
        <dbReference type="ARBA" id="ARBA00004141"/>
    </source>
</evidence>
<keyword evidence="9" id="KW-1185">Reference proteome</keyword>
<feature type="region of interest" description="Disordered" evidence="6">
    <location>
        <begin position="1"/>
        <end position="33"/>
    </location>
</feature>
<dbReference type="InterPro" id="IPR011701">
    <property type="entry name" value="MFS"/>
</dbReference>
<dbReference type="SUPFAM" id="SSF103473">
    <property type="entry name" value="MFS general substrate transporter"/>
    <property type="match status" value="1"/>
</dbReference>
<feature type="transmembrane region" description="Helical" evidence="7">
    <location>
        <begin position="374"/>
        <end position="395"/>
    </location>
</feature>
<evidence type="ECO:0000256" key="3">
    <source>
        <dbReference type="ARBA" id="ARBA00022692"/>
    </source>
</evidence>
<keyword evidence="4 7" id="KW-1133">Transmembrane helix</keyword>
<reference evidence="8 9" key="1">
    <citation type="journal article" date="2023" name="Res Sq">
        <title>Genomic and morphological characterization of Knufia obscura isolated from the Mars 2020 spacecraft assembly facility.</title>
        <authorList>
            <person name="Chander A.M."/>
            <person name="Teixeira M.M."/>
            <person name="Singh N.K."/>
            <person name="Williams M.P."/>
            <person name="Parker C.W."/>
            <person name="Leo P."/>
            <person name="Stajich J.E."/>
            <person name="Torok T."/>
            <person name="Tighe S."/>
            <person name="Mason C.E."/>
            <person name="Venkateswaran K."/>
        </authorList>
    </citation>
    <scope>NUCLEOTIDE SEQUENCE [LARGE SCALE GENOMIC DNA]</scope>
    <source>
        <strain evidence="8 9">CCFEE 5817</strain>
    </source>
</reference>
<dbReference type="PANTHER" id="PTHR23511">
    <property type="entry name" value="SYNAPTIC VESICLE GLYCOPROTEIN 2"/>
    <property type="match status" value="1"/>
</dbReference>
<proteinExistence type="predicted"/>
<organism evidence="8 9">
    <name type="scientific">Knufia obscura</name>
    <dbReference type="NCBI Taxonomy" id="1635080"/>
    <lineage>
        <taxon>Eukaryota</taxon>
        <taxon>Fungi</taxon>
        <taxon>Dikarya</taxon>
        <taxon>Ascomycota</taxon>
        <taxon>Pezizomycotina</taxon>
        <taxon>Eurotiomycetes</taxon>
        <taxon>Chaetothyriomycetidae</taxon>
        <taxon>Chaetothyriales</taxon>
        <taxon>Trichomeriaceae</taxon>
        <taxon>Knufia</taxon>
    </lineage>
</organism>
<feature type="transmembrane region" description="Helical" evidence="7">
    <location>
        <begin position="407"/>
        <end position="430"/>
    </location>
</feature>
<evidence type="ECO:0000256" key="2">
    <source>
        <dbReference type="ARBA" id="ARBA00022448"/>
    </source>
</evidence>
<keyword evidence="3 7" id="KW-0812">Transmembrane</keyword>
<keyword evidence="5 7" id="KW-0472">Membrane</keyword>
<dbReference type="PANTHER" id="PTHR23511:SF4">
    <property type="entry name" value="MAJOR FACILITATOR SUPERFAMILY (MFS) PROFILE DOMAIN-CONTAINING PROTEIN"/>
    <property type="match status" value="1"/>
</dbReference>
<name>A0ABR0RLY8_9EURO</name>
<comment type="caution">
    <text evidence="8">The sequence shown here is derived from an EMBL/GenBank/DDBJ whole genome shotgun (WGS) entry which is preliminary data.</text>
</comment>
<dbReference type="GeneID" id="90000012"/>
<feature type="transmembrane region" description="Helical" evidence="7">
    <location>
        <begin position="436"/>
        <end position="457"/>
    </location>
</feature>
<dbReference type="InterPro" id="IPR036259">
    <property type="entry name" value="MFS_trans_sf"/>
</dbReference>
<feature type="compositionally biased region" description="Basic and acidic residues" evidence="6">
    <location>
        <begin position="1"/>
        <end position="26"/>
    </location>
</feature>
<feature type="transmembrane region" description="Helical" evidence="7">
    <location>
        <begin position="281"/>
        <end position="304"/>
    </location>
</feature>
<feature type="transmembrane region" description="Helical" evidence="7">
    <location>
        <begin position="115"/>
        <end position="135"/>
    </location>
</feature>
<sequence>MDHKDEKEVAMSGNHDVERHSDEKHDARRRSTIAGVLHGGDDKAIEGQMFSMHDIDPALDAKMRLVNQAINQIGWTNFHLKLFCLNGFGYMADSLILVIQSVIAGQAAAEFQPSFANGLTFASYAGMLVGALFWGGSADIIGRKWGLAPLFPAAFAWPLFSDPRFACDTELPELCTRANNMGWRYIWIGNGGLILLMSIARITVVRLKETPKYLLGEGKDEAVVENLQGIAKRYNRPCDLTLEQLQACGTIISAHRKGLGETWIHIRGLFVTKKLALSTSLIWLSWTLIGLAYPLFYVFLPQYLASRGAETGAGSQAEIWRDYFISNTIGIFGPVLAGWMCTTRLGRRYTMVVGALVTMAFFFAYTAVRTHAANLGFTCAIYFTVNVYYGTLYAYTPEVLPSAHRATGNGIAIACNRVMGLVSAAVATSANTATAAPIYICAVLYIVMAIVAAIMPFEPYGKSAM</sequence>
<evidence type="ECO:0000256" key="7">
    <source>
        <dbReference type="SAM" id="Phobius"/>
    </source>
</evidence>